<dbReference type="OrthoDB" id="61321at2759"/>
<keyword evidence="2" id="KW-1185">Reference proteome</keyword>
<dbReference type="OMA" id="DRSTHYM"/>
<evidence type="ECO:0008006" key="3">
    <source>
        <dbReference type="Google" id="ProtNLM"/>
    </source>
</evidence>
<evidence type="ECO:0000313" key="1">
    <source>
        <dbReference type="EMBL" id="KNC48150.1"/>
    </source>
</evidence>
<gene>
    <name evidence="1" type="ORF">AMSG_04379</name>
</gene>
<dbReference type="Proteomes" id="UP000054408">
    <property type="component" value="Unassembled WGS sequence"/>
</dbReference>
<evidence type="ECO:0000313" key="2">
    <source>
        <dbReference type="Proteomes" id="UP000054408"/>
    </source>
</evidence>
<dbReference type="GeneID" id="25563924"/>
<organism evidence="1 2">
    <name type="scientific">Thecamonas trahens ATCC 50062</name>
    <dbReference type="NCBI Taxonomy" id="461836"/>
    <lineage>
        <taxon>Eukaryota</taxon>
        <taxon>Apusozoa</taxon>
        <taxon>Apusomonadida</taxon>
        <taxon>Apusomonadidae</taxon>
        <taxon>Thecamonas</taxon>
    </lineage>
</organism>
<name>A0A0L0D7I4_THETB</name>
<dbReference type="Gene3D" id="2.60.40.1190">
    <property type="match status" value="1"/>
</dbReference>
<protein>
    <recommendedName>
        <fullName evidence="3">Carbohydrate-binding domain-containing protein</fullName>
    </recommendedName>
</protein>
<dbReference type="CDD" id="cd09620">
    <property type="entry name" value="CBM9_like_3"/>
    <property type="match status" value="1"/>
</dbReference>
<dbReference type="STRING" id="461836.A0A0L0D7I4"/>
<dbReference type="eggNOG" id="ENOG502S9Q0">
    <property type="taxonomic scope" value="Eukaryota"/>
</dbReference>
<accession>A0A0L0D7I4</accession>
<dbReference type="EMBL" id="GL349450">
    <property type="protein sequence ID" value="KNC48150.1"/>
    <property type="molecule type" value="Genomic_DNA"/>
</dbReference>
<reference evidence="1 2" key="1">
    <citation type="submission" date="2010-05" db="EMBL/GenBank/DDBJ databases">
        <title>The Genome Sequence of Thecamonas trahens ATCC 50062.</title>
        <authorList>
            <consortium name="The Broad Institute Genome Sequencing Platform"/>
            <person name="Russ C."/>
            <person name="Cuomo C."/>
            <person name="Shea T."/>
            <person name="Young S.K."/>
            <person name="Zeng Q."/>
            <person name="Koehrsen M."/>
            <person name="Haas B."/>
            <person name="Borodovsky M."/>
            <person name="Guigo R."/>
            <person name="Alvarado L."/>
            <person name="Berlin A."/>
            <person name="Bochicchio J."/>
            <person name="Borenstein D."/>
            <person name="Chapman S."/>
            <person name="Chen Z."/>
            <person name="Freedman E."/>
            <person name="Gellesch M."/>
            <person name="Goldberg J."/>
            <person name="Griggs A."/>
            <person name="Gujja S."/>
            <person name="Heilman E."/>
            <person name="Heiman D."/>
            <person name="Hepburn T."/>
            <person name="Howarth C."/>
            <person name="Jen D."/>
            <person name="Larson L."/>
            <person name="Mehta T."/>
            <person name="Park D."/>
            <person name="Pearson M."/>
            <person name="Roberts A."/>
            <person name="Saif S."/>
            <person name="Shenoy N."/>
            <person name="Sisk P."/>
            <person name="Stolte C."/>
            <person name="Sykes S."/>
            <person name="Thomson T."/>
            <person name="Walk T."/>
            <person name="White J."/>
            <person name="Yandava C."/>
            <person name="Burger G."/>
            <person name="Gray M.W."/>
            <person name="Holland P.W.H."/>
            <person name="King N."/>
            <person name="Lang F.B.F."/>
            <person name="Roger A.J."/>
            <person name="Ruiz-Trillo I."/>
            <person name="Lander E."/>
            <person name="Nusbaum C."/>
        </authorList>
    </citation>
    <scope>NUCLEOTIDE SEQUENCE [LARGE SCALE GENOMIC DNA]</scope>
    <source>
        <strain evidence="1 2">ATCC 50062</strain>
    </source>
</reference>
<dbReference type="SUPFAM" id="SSF49344">
    <property type="entry name" value="CBD9-like"/>
    <property type="match status" value="1"/>
</dbReference>
<proteinExistence type="predicted"/>
<dbReference type="RefSeq" id="XP_013758720.1">
    <property type="nucleotide sequence ID" value="XM_013903266.1"/>
</dbReference>
<sequence length="231" mass="24613">MVAAVAVLVCDGAAQDDSGYVLEAPECSAPFAFGTAATTAPFVVSSGARQAPVHRTVAKVCHLTGDGYAGLFFEYTAQDSYIYNPFTECDDHLYEYDAVEVFIAPGLGYPAQAPQHYVEIEVSPKGVLFESHITNPDDDCAGMTGDLMACNATAIEARARVTPDGWTAAVYVPYVTVAPGAHPPPSAWHLNMFRIDVVSPSAGEQFLAWSPTYKSPPCFHVPSAFGKVVLV</sequence>
<dbReference type="AlphaFoldDB" id="A0A0L0D7I4"/>